<dbReference type="RefSeq" id="WP_093037633.1">
    <property type="nucleotide sequence ID" value="NZ_FMZV01000026.1"/>
</dbReference>
<protein>
    <recommendedName>
        <fullName evidence="3">DUF3800 domain-containing protein</fullName>
    </recommendedName>
</protein>
<dbReference type="Pfam" id="PF12686">
    <property type="entry name" value="DUF3800"/>
    <property type="match status" value="1"/>
</dbReference>
<organism evidence="1 2">
    <name type="scientific">Ruegeria marina</name>
    <dbReference type="NCBI Taxonomy" id="639004"/>
    <lineage>
        <taxon>Bacteria</taxon>
        <taxon>Pseudomonadati</taxon>
        <taxon>Pseudomonadota</taxon>
        <taxon>Alphaproteobacteria</taxon>
        <taxon>Rhodobacterales</taxon>
        <taxon>Roseobacteraceae</taxon>
        <taxon>Ruegeria</taxon>
    </lineage>
</organism>
<evidence type="ECO:0008006" key="3">
    <source>
        <dbReference type="Google" id="ProtNLM"/>
    </source>
</evidence>
<gene>
    <name evidence="1" type="ORF">SAMN04488239_12634</name>
</gene>
<dbReference type="Proteomes" id="UP000199628">
    <property type="component" value="Unassembled WGS sequence"/>
</dbReference>
<dbReference type="InterPro" id="IPR024524">
    <property type="entry name" value="DUF3800"/>
</dbReference>
<reference evidence="2" key="1">
    <citation type="submission" date="2016-10" db="EMBL/GenBank/DDBJ databases">
        <authorList>
            <person name="Varghese N."/>
            <person name="Submissions S."/>
        </authorList>
    </citation>
    <scope>NUCLEOTIDE SEQUENCE [LARGE SCALE GENOMIC DNA]</scope>
    <source>
        <strain evidence="2">CGMCC 1.9108</strain>
    </source>
</reference>
<proteinExistence type="predicted"/>
<dbReference type="AlphaFoldDB" id="A0A1G7EPD7"/>
<keyword evidence="2" id="KW-1185">Reference proteome</keyword>
<evidence type="ECO:0000313" key="1">
    <source>
        <dbReference type="EMBL" id="SDE65502.1"/>
    </source>
</evidence>
<evidence type="ECO:0000313" key="2">
    <source>
        <dbReference type="Proteomes" id="UP000199628"/>
    </source>
</evidence>
<dbReference type="EMBL" id="FMZV01000026">
    <property type="protein sequence ID" value="SDE65502.1"/>
    <property type="molecule type" value="Genomic_DNA"/>
</dbReference>
<dbReference type="OrthoDB" id="9800818at2"/>
<accession>A0A1G7EPD7</accession>
<name>A0A1G7EPD7_9RHOB</name>
<sequence>MSWTLFVDESGQDQRESPYEVLAGVAIEDRQIWPLICQISDAQQHFFGMRLFEAYGYEAKAKELLKKKTFKHAGQMDLIDNGERMRLAKEILEDGTAVSRARLTALAQAKISYCEFVLDLTRRHGGKIFATMVPQSAPRPPNGDEMRKDYAFFLERYYHFLNQTPSDPMGFLVFDELDKTASHVLLGQISRYFLKTKNGRTRSRLIVPEPMFVHSDLTSLVQLADLVAYIISWGLRLNRMPRSARPELASLFEIVKRMRYKHVTEGGDIVWGIKEIKDLRPRDQA</sequence>